<proteinExistence type="predicted"/>
<name>A0A1B6BWQ6_9HEMI</name>
<feature type="region of interest" description="Disordered" evidence="1">
    <location>
        <begin position="224"/>
        <end position="248"/>
    </location>
</feature>
<evidence type="ECO:0000313" key="2">
    <source>
        <dbReference type="EMBL" id="JAS05722.1"/>
    </source>
</evidence>
<gene>
    <name evidence="2" type="ORF">g.14764</name>
</gene>
<feature type="non-terminal residue" evidence="2">
    <location>
        <position position="1"/>
    </location>
</feature>
<sequence>VVSESKDQSLNVDLSVADNTCSEVSESKDQLFNIDSSTTDEMCSAKSRSDDTGEIDSFIEFVSKTKENSPAKTFSNSKIAKEKELIDLMEDSTSVEESHKIKEESISSDNTIYNSISSNTSTLSNDFFLNNSSIDDLHFEKSDNVENQSKSVIDSDCNVINVIKEDITNGSSDSEKEMKKLVNKDSNILSQKMQNQSTDCVNQFITPTPKGDKDLCSDFKENFTRKEKTPSAKESPHTLLGNLEELKR</sequence>
<accession>A0A1B6BWQ6</accession>
<dbReference type="AlphaFoldDB" id="A0A1B6BWQ6"/>
<evidence type="ECO:0000256" key="1">
    <source>
        <dbReference type="SAM" id="MobiDB-lite"/>
    </source>
</evidence>
<protein>
    <submittedName>
        <fullName evidence="2">Uncharacterized protein</fullName>
    </submittedName>
</protein>
<organism evidence="2">
    <name type="scientific">Clastoptera arizonana</name>
    <name type="common">Arizona spittle bug</name>
    <dbReference type="NCBI Taxonomy" id="38151"/>
    <lineage>
        <taxon>Eukaryota</taxon>
        <taxon>Metazoa</taxon>
        <taxon>Ecdysozoa</taxon>
        <taxon>Arthropoda</taxon>
        <taxon>Hexapoda</taxon>
        <taxon>Insecta</taxon>
        <taxon>Pterygota</taxon>
        <taxon>Neoptera</taxon>
        <taxon>Paraneoptera</taxon>
        <taxon>Hemiptera</taxon>
        <taxon>Auchenorrhyncha</taxon>
        <taxon>Cercopoidea</taxon>
        <taxon>Clastopteridae</taxon>
        <taxon>Clastoptera</taxon>
    </lineage>
</organism>
<reference evidence="2" key="1">
    <citation type="submission" date="2015-12" db="EMBL/GenBank/DDBJ databases">
        <title>De novo transcriptome assembly of four potential Pierce s Disease insect vectors from Arizona vineyards.</title>
        <authorList>
            <person name="Tassone E.E."/>
        </authorList>
    </citation>
    <scope>NUCLEOTIDE SEQUENCE</scope>
</reference>
<dbReference type="EMBL" id="GEDC01031576">
    <property type="protein sequence ID" value="JAS05722.1"/>
    <property type="molecule type" value="Transcribed_RNA"/>
</dbReference>
<feature type="compositionally biased region" description="Basic and acidic residues" evidence="1">
    <location>
        <begin position="224"/>
        <end position="236"/>
    </location>
</feature>